<keyword evidence="1" id="KW-0472">Membrane</keyword>
<feature type="domain" description="DUF1468" evidence="2">
    <location>
        <begin position="24"/>
        <end position="179"/>
    </location>
</feature>
<keyword evidence="1" id="KW-0812">Transmembrane</keyword>
<evidence type="ECO:0000313" key="3">
    <source>
        <dbReference type="EMBL" id="MDA4844452.1"/>
    </source>
</evidence>
<name>A0ABT4VIA9_9HYPH</name>
<feature type="transmembrane region" description="Helical" evidence="1">
    <location>
        <begin position="97"/>
        <end position="115"/>
    </location>
</feature>
<protein>
    <submittedName>
        <fullName evidence="3">Tripartite tricarboxylate transporter TctB family protein</fullName>
    </submittedName>
</protein>
<dbReference type="RefSeq" id="WP_271087982.1">
    <property type="nucleotide sequence ID" value="NZ_JAPJZH010000002.1"/>
</dbReference>
<dbReference type="Pfam" id="PF07331">
    <property type="entry name" value="TctB"/>
    <property type="match status" value="1"/>
</dbReference>
<evidence type="ECO:0000256" key="1">
    <source>
        <dbReference type="SAM" id="Phobius"/>
    </source>
</evidence>
<feature type="transmembrane region" description="Helical" evidence="1">
    <location>
        <begin position="127"/>
        <end position="148"/>
    </location>
</feature>
<accession>A0ABT4VIA9</accession>
<organism evidence="3 4">
    <name type="scientific">Hoeflea poritis</name>
    <dbReference type="NCBI Taxonomy" id="2993659"/>
    <lineage>
        <taxon>Bacteria</taxon>
        <taxon>Pseudomonadati</taxon>
        <taxon>Pseudomonadota</taxon>
        <taxon>Alphaproteobacteria</taxon>
        <taxon>Hyphomicrobiales</taxon>
        <taxon>Rhizobiaceae</taxon>
        <taxon>Hoeflea</taxon>
    </lineage>
</organism>
<gene>
    <name evidence="3" type="ORF">OOZ53_03780</name>
</gene>
<proteinExistence type="predicted"/>
<feature type="transmembrane region" description="Helical" evidence="1">
    <location>
        <begin position="155"/>
        <end position="174"/>
    </location>
</feature>
<reference evidence="3" key="1">
    <citation type="submission" date="2022-11" db="EMBL/GenBank/DDBJ databases">
        <title>Hoeflea poritis sp. nov., isolated from scleractinian coral Porites lutea.</title>
        <authorList>
            <person name="Zhang G."/>
            <person name="Wei Q."/>
            <person name="Cai L."/>
        </authorList>
    </citation>
    <scope>NUCLEOTIDE SEQUENCE</scope>
    <source>
        <strain evidence="3">E7-10</strain>
    </source>
</reference>
<feature type="transmembrane region" description="Helical" evidence="1">
    <location>
        <begin position="20"/>
        <end position="38"/>
    </location>
</feature>
<dbReference type="EMBL" id="JAPJZH010000002">
    <property type="protein sequence ID" value="MDA4844452.1"/>
    <property type="molecule type" value="Genomic_DNA"/>
</dbReference>
<dbReference type="InterPro" id="IPR009936">
    <property type="entry name" value="DUF1468"/>
</dbReference>
<keyword evidence="4" id="KW-1185">Reference proteome</keyword>
<keyword evidence="1" id="KW-1133">Transmembrane helix</keyword>
<sequence length="182" mass="19571">MSEQHKFAGEDEHAGFATPVQDLIAAAFLIALSLWIMVESVRLTNPGSLSTTPGLLPFLTAGSLCVMALILGTMALRRRAAGATAAEDDEKPEHVRTAMLAAFIGAYLLALQYLNFEYSATIAGMELGYGGFEVITIVFLTVILAIFWTGVLWKCLLVSAVWITLLAAAFRYVFAIPLPGSL</sequence>
<dbReference type="Proteomes" id="UP001148313">
    <property type="component" value="Unassembled WGS sequence"/>
</dbReference>
<feature type="transmembrane region" description="Helical" evidence="1">
    <location>
        <begin position="58"/>
        <end position="76"/>
    </location>
</feature>
<evidence type="ECO:0000313" key="4">
    <source>
        <dbReference type="Proteomes" id="UP001148313"/>
    </source>
</evidence>
<evidence type="ECO:0000259" key="2">
    <source>
        <dbReference type="Pfam" id="PF07331"/>
    </source>
</evidence>
<comment type="caution">
    <text evidence="3">The sequence shown here is derived from an EMBL/GenBank/DDBJ whole genome shotgun (WGS) entry which is preliminary data.</text>
</comment>